<dbReference type="GeneID" id="25727060"/>
<dbReference type="GO" id="GO:0005815">
    <property type="term" value="C:microtubule organizing center"/>
    <property type="evidence" value="ECO:0007669"/>
    <property type="project" value="InterPro"/>
</dbReference>
<dbReference type="Gene3D" id="1.20.960.40">
    <property type="match status" value="1"/>
</dbReference>
<comment type="similarity">
    <text evidence="3">Belongs to the CEP43 family.</text>
</comment>
<dbReference type="InterPro" id="IPR018993">
    <property type="entry name" value="FOP_dimerisation-dom_N"/>
</dbReference>
<evidence type="ECO:0000256" key="8">
    <source>
        <dbReference type="SAM" id="MobiDB-lite"/>
    </source>
</evidence>
<feature type="domain" description="FGFR1 oncogene partner (FOP) N-terminal dimerisation" evidence="9">
    <location>
        <begin position="52"/>
        <end position="116"/>
    </location>
</feature>
<dbReference type="GO" id="GO:0034453">
    <property type="term" value="P:microtubule anchoring"/>
    <property type="evidence" value="ECO:0007669"/>
    <property type="project" value="InterPro"/>
</dbReference>
<evidence type="ECO:0000256" key="7">
    <source>
        <dbReference type="ARBA" id="ARBA00023273"/>
    </source>
</evidence>
<gene>
    <name evidence="10" type="ORF">MNEG_0942</name>
</gene>
<dbReference type="AlphaFoldDB" id="A0A0D2MWW1"/>
<keyword evidence="11" id="KW-1185">Reference proteome</keyword>
<keyword evidence="7" id="KW-0966">Cell projection</keyword>
<feature type="region of interest" description="Disordered" evidence="8">
    <location>
        <begin position="124"/>
        <end position="150"/>
    </location>
</feature>
<dbReference type="STRING" id="145388.A0A0D2MWW1"/>
<evidence type="ECO:0000256" key="1">
    <source>
        <dbReference type="ARBA" id="ARBA00004120"/>
    </source>
</evidence>
<dbReference type="InterPro" id="IPR006594">
    <property type="entry name" value="LisH"/>
</dbReference>
<dbReference type="EMBL" id="KK100305">
    <property type="protein sequence ID" value="KIZ07015.1"/>
    <property type="molecule type" value="Genomic_DNA"/>
</dbReference>
<comment type="subcellular location">
    <subcellularLocation>
        <location evidence="1">Cytoplasm</location>
        <location evidence="1">Cytoskeleton</location>
        <location evidence="1">Cilium basal body</location>
    </subcellularLocation>
    <subcellularLocation>
        <location evidence="2">Cytoplasm</location>
        <location evidence="2">Cytoskeleton</location>
        <location evidence="2">Microtubule organizing center</location>
        <location evidence="2">Centrosome</location>
    </subcellularLocation>
</comment>
<accession>A0A0D2MWW1</accession>
<dbReference type="Proteomes" id="UP000054498">
    <property type="component" value="Unassembled WGS sequence"/>
</dbReference>
<evidence type="ECO:0000313" key="10">
    <source>
        <dbReference type="EMBL" id="KIZ07015.1"/>
    </source>
</evidence>
<dbReference type="Pfam" id="PF09398">
    <property type="entry name" value="FOP_dimer"/>
    <property type="match status" value="1"/>
</dbReference>
<evidence type="ECO:0000256" key="5">
    <source>
        <dbReference type="ARBA" id="ARBA00022794"/>
    </source>
</evidence>
<dbReference type="SMART" id="SM00667">
    <property type="entry name" value="LisH"/>
    <property type="match status" value="1"/>
</dbReference>
<feature type="compositionally biased region" description="Low complexity" evidence="8">
    <location>
        <begin position="140"/>
        <end position="150"/>
    </location>
</feature>
<name>A0A0D2MWW1_9CHLO</name>
<evidence type="ECO:0000256" key="3">
    <source>
        <dbReference type="ARBA" id="ARBA00005385"/>
    </source>
</evidence>
<protein>
    <recommendedName>
        <fullName evidence="9">FGFR1 oncogene partner (FOP) N-terminal dimerisation domain-containing protein</fullName>
    </recommendedName>
</protein>
<dbReference type="RefSeq" id="XP_013906034.1">
    <property type="nucleotide sequence ID" value="XM_014050580.1"/>
</dbReference>
<evidence type="ECO:0000259" key="9">
    <source>
        <dbReference type="Pfam" id="PF09398"/>
    </source>
</evidence>
<keyword evidence="6" id="KW-0206">Cytoskeleton</keyword>
<sequence length="189" mass="19839">MAASSSVAELKDALKDAMERNGGLRKLQAHARAEAYRALSAAEDALRPEPSSETLLVNELIREYLIFNGLRETLSVFLPESGQPASRPFDRSFLSQQLNLAHTPHSAKVPLLYSLVAARQQEGLAASPSPQHNWAPPSSPLRSAAARPAGAAAEVAGPGAGLADGVVNGLRAAVGDAAVAAMQRQDYHG</sequence>
<dbReference type="GO" id="GO:0030030">
    <property type="term" value="P:cell projection organization"/>
    <property type="evidence" value="ECO:0007669"/>
    <property type="project" value="UniProtKB-KW"/>
</dbReference>
<dbReference type="PROSITE" id="PS50896">
    <property type="entry name" value="LISH"/>
    <property type="match status" value="1"/>
</dbReference>
<keyword evidence="4" id="KW-0963">Cytoplasm</keyword>
<evidence type="ECO:0000256" key="4">
    <source>
        <dbReference type="ARBA" id="ARBA00022490"/>
    </source>
</evidence>
<organism evidence="10 11">
    <name type="scientific">Monoraphidium neglectum</name>
    <dbReference type="NCBI Taxonomy" id="145388"/>
    <lineage>
        <taxon>Eukaryota</taxon>
        <taxon>Viridiplantae</taxon>
        <taxon>Chlorophyta</taxon>
        <taxon>core chlorophytes</taxon>
        <taxon>Chlorophyceae</taxon>
        <taxon>CS clade</taxon>
        <taxon>Sphaeropleales</taxon>
        <taxon>Selenastraceae</taxon>
        <taxon>Monoraphidium</taxon>
    </lineage>
</organism>
<dbReference type="PANTHER" id="PTHR15431">
    <property type="entry name" value="FGFR1 ONCOGENE PARTNER/LISH DOMAIN-CONTAINING PROTEIN"/>
    <property type="match status" value="1"/>
</dbReference>
<evidence type="ECO:0000256" key="2">
    <source>
        <dbReference type="ARBA" id="ARBA00004300"/>
    </source>
</evidence>
<dbReference type="KEGG" id="mng:MNEG_0942"/>
<reference evidence="10 11" key="1">
    <citation type="journal article" date="2013" name="BMC Genomics">
        <title>Reconstruction of the lipid metabolism for the microalga Monoraphidium neglectum from its genome sequence reveals characteristics suitable for biofuel production.</title>
        <authorList>
            <person name="Bogen C."/>
            <person name="Al-Dilaimi A."/>
            <person name="Albersmeier A."/>
            <person name="Wichmann J."/>
            <person name="Grundmann M."/>
            <person name="Rupp O."/>
            <person name="Lauersen K.J."/>
            <person name="Blifernez-Klassen O."/>
            <person name="Kalinowski J."/>
            <person name="Goesmann A."/>
            <person name="Mussgnug J.H."/>
            <person name="Kruse O."/>
        </authorList>
    </citation>
    <scope>NUCLEOTIDE SEQUENCE [LARGE SCALE GENOMIC DNA]</scope>
    <source>
        <strain evidence="10 11">SAG 48.87</strain>
    </source>
</reference>
<evidence type="ECO:0000256" key="6">
    <source>
        <dbReference type="ARBA" id="ARBA00023212"/>
    </source>
</evidence>
<proteinExistence type="inferred from homology"/>
<dbReference type="OrthoDB" id="5970631at2759"/>
<dbReference type="PANTHER" id="PTHR15431:SF4">
    <property type="entry name" value="PROTEIN TONNEAU 1B"/>
    <property type="match status" value="1"/>
</dbReference>
<evidence type="ECO:0000313" key="11">
    <source>
        <dbReference type="Proteomes" id="UP000054498"/>
    </source>
</evidence>
<keyword evidence="5" id="KW-0970">Cilium biogenesis/degradation</keyword>